<evidence type="ECO:0000313" key="2">
    <source>
        <dbReference type="EMBL" id="KOX67429.1"/>
    </source>
</evidence>
<name>A0A0M8ZQD2_9HYME</name>
<feature type="compositionally biased region" description="Polar residues" evidence="1">
    <location>
        <begin position="228"/>
        <end position="239"/>
    </location>
</feature>
<keyword evidence="3" id="KW-1185">Reference proteome</keyword>
<dbReference type="Proteomes" id="UP000053105">
    <property type="component" value="Unassembled WGS sequence"/>
</dbReference>
<gene>
    <name evidence="2" type="ORF">WN51_10615</name>
</gene>
<dbReference type="EMBL" id="KQ436133">
    <property type="protein sequence ID" value="KOX67429.1"/>
    <property type="molecule type" value="Genomic_DNA"/>
</dbReference>
<protein>
    <submittedName>
        <fullName evidence="2">Uncharacterized protein</fullName>
    </submittedName>
</protein>
<evidence type="ECO:0000313" key="3">
    <source>
        <dbReference type="Proteomes" id="UP000053105"/>
    </source>
</evidence>
<sequence length="246" mass="27648">MKKYNVLKQRLMEIVMKNLDLSVKIRLIYSLDSAVDRMYGHIVLVLVKTNANLVSEHKNRITRMNISTNQHQSTGTSEYRGSQFCNQKETNKSIKSYSHTVQLDASPVKDQDIIIHAIDDISLQDYALVIIGKLIGSKAIRSLSKRLLTQNSNIVTNSTIPNINSTLSTLTQSSKLPVKKMSTTTKTKIDNIKQTIDKLSIQQSPNLSSSKRPMSQSSADGKPDYVSLNDTDFMPSSINPRKKRLH</sequence>
<proteinExistence type="predicted"/>
<reference evidence="2 3" key="1">
    <citation type="submission" date="2015-07" db="EMBL/GenBank/DDBJ databases">
        <title>The genome of Melipona quadrifasciata.</title>
        <authorList>
            <person name="Pan H."/>
            <person name="Kapheim K."/>
        </authorList>
    </citation>
    <scope>NUCLEOTIDE SEQUENCE [LARGE SCALE GENOMIC DNA]</scope>
    <source>
        <strain evidence="2">0111107301</strain>
        <tissue evidence="2">Whole body</tissue>
    </source>
</reference>
<accession>A0A0M8ZQD2</accession>
<dbReference type="AlphaFoldDB" id="A0A0M8ZQD2"/>
<organism evidence="2 3">
    <name type="scientific">Melipona quadrifasciata</name>
    <dbReference type="NCBI Taxonomy" id="166423"/>
    <lineage>
        <taxon>Eukaryota</taxon>
        <taxon>Metazoa</taxon>
        <taxon>Ecdysozoa</taxon>
        <taxon>Arthropoda</taxon>
        <taxon>Hexapoda</taxon>
        <taxon>Insecta</taxon>
        <taxon>Pterygota</taxon>
        <taxon>Neoptera</taxon>
        <taxon>Endopterygota</taxon>
        <taxon>Hymenoptera</taxon>
        <taxon>Apocrita</taxon>
        <taxon>Aculeata</taxon>
        <taxon>Apoidea</taxon>
        <taxon>Anthophila</taxon>
        <taxon>Apidae</taxon>
        <taxon>Melipona</taxon>
    </lineage>
</organism>
<dbReference type="STRING" id="166423.A0A0M8ZQD2"/>
<evidence type="ECO:0000256" key="1">
    <source>
        <dbReference type="SAM" id="MobiDB-lite"/>
    </source>
</evidence>
<feature type="compositionally biased region" description="Polar residues" evidence="1">
    <location>
        <begin position="200"/>
        <end position="219"/>
    </location>
</feature>
<feature type="region of interest" description="Disordered" evidence="1">
    <location>
        <begin position="200"/>
        <end position="246"/>
    </location>
</feature>